<dbReference type="Gene3D" id="3.40.50.170">
    <property type="entry name" value="Formyl transferase, N-terminal domain"/>
    <property type="match status" value="1"/>
</dbReference>
<evidence type="ECO:0008006" key="2">
    <source>
        <dbReference type="Google" id="ProtNLM"/>
    </source>
</evidence>
<proteinExistence type="predicted"/>
<reference evidence="1" key="1">
    <citation type="journal article" date="2014" name="Front. Microbiol.">
        <title>High frequency of phylogenetically diverse reductive dehalogenase-homologous genes in deep subseafloor sedimentary metagenomes.</title>
        <authorList>
            <person name="Kawai M."/>
            <person name="Futagami T."/>
            <person name="Toyoda A."/>
            <person name="Takaki Y."/>
            <person name="Nishi S."/>
            <person name="Hori S."/>
            <person name="Arai W."/>
            <person name="Tsubouchi T."/>
            <person name="Morono Y."/>
            <person name="Uchiyama I."/>
            <person name="Ito T."/>
            <person name="Fujiyama A."/>
            <person name="Inagaki F."/>
            <person name="Takami H."/>
        </authorList>
    </citation>
    <scope>NUCLEOTIDE SEQUENCE</scope>
    <source>
        <strain evidence="1">Expedition CK06-06</strain>
    </source>
</reference>
<dbReference type="AlphaFoldDB" id="X1DE87"/>
<name>X1DE87_9ZZZZ</name>
<dbReference type="InterPro" id="IPR036477">
    <property type="entry name" value="Formyl_transf_N_sf"/>
</dbReference>
<comment type="caution">
    <text evidence="1">The sequence shown here is derived from an EMBL/GenBank/DDBJ whole genome shotgun (WGS) entry which is preliminary data.</text>
</comment>
<gene>
    <name evidence="1" type="ORF">S01H4_63991</name>
</gene>
<organism evidence="1">
    <name type="scientific">marine sediment metagenome</name>
    <dbReference type="NCBI Taxonomy" id="412755"/>
    <lineage>
        <taxon>unclassified sequences</taxon>
        <taxon>metagenomes</taxon>
        <taxon>ecological metagenomes</taxon>
    </lineage>
</organism>
<dbReference type="SUPFAM" id="SSF53328">
    <property type="entry name" value="Formyltransferase"/>
    <property type="match status" value="1"/>
</dbReference>
<accession>X1DE87</accession>
<dbReference type="EMBL" id="BART01038657">
    <property type="protein sequence ID" value="GAH06640.1"/>
    <property type="molecule type" value="Genomic_DNA"/>
</dbReference>
<protein>
    <recommendedName>
        <fullName evidence="2">Phosphoribosylglycinamide formyltransferase</fullName>
    </recommendedName>
</protein>
<sequence>MLDDTEETLSDRILKEEHKIYSEAIRLYFEGRLEVRGRRVDIK</sequence>
<evidence type="ECO:0000313" key="1">
    <source>
        <dbReference type="EMBL" id="GAH06640.1"/>
    </source>
</evidence>